<evidence type="ECO:0000256" key="8">
    <source>
        <dbReference type="ARBA" id="ARBA00022989"/>
    </source>
</evidence>
<reference evidence="13 14" key="1">
    <citation type="journal article" date="2021" name="Hortic Res">
        <title>The domestication of Cucurbita argyrosperma as revealed by the genome of its wild relative.</title>
        <authorList>
            <person name="Barrera-Redondo J."/>
            <person name="Sanchez-de la Vega G."/>
            <person name="Aguirre-Liguori J.A."/>
            <person name="Castellanos-Morales G."/>
            <person name="Gutierrez-Guerrero Y.T."/>
            <person name="Aguirre-Dugua X."/>
            <person name="Aguirre-Planter E."/>
            <person name="Tenaillon M.I."/>
            <person name="Lira-Saade R."/>
            <person name="Eguiarte L.E."/>
        </authorList>
    </citation>
    <scope>NUCLEOTIDE SEQUENCE [LARGE SCALE GENOMIC DNA]</scope>
    <source>
        <strain evidence="13">JBR-2021</strain>
    </source>
</reference>
<accession>A0AAV6P0K0</accession>
<dbReference type="EMBL" id="JAGKQH010000002">
    <property type="protein sequence ID" value="KAG6604865.1"/>
    <property type="molecule type" value="Genomic_DNA"/>
</dbReference>
<comment type="subcellular location">
    <subcellularLocation>
        <location evidence="1 11">Endoplasmic reticulum membrane</location>
        <topology evidence="1 11">Multi-pass membrane protein</topology>
    </subcellularLocation>
</comment>
<keyword evidence="5" id="KW-0053">Apoptosis</keyword>
<evidence type="ECO:0000256" key="9">
    <source>
        <dbReference type="ARBA" id="ARBA00023054"/>
    </source>
</evidence>
<keyword evidence="9 12" id="KW-0175">Coiled coil</keyword>
<evidence type="ECO:0000313" key="14">
    <source>
        <dbReference type="Proteomes" id="UP000685013"/>
    </source>
</evidence>
<dbReference type="GO" id="GO:0005789">
    <property type="term" value="C:endoplasmic reticulum membrane"/>
    <property type="evidence" value="ECO:0007669"/>
    <property type="project" value="UniProtKB-SubCell"/>
</dbReference>
<evidence type="ECO:0000256" key="2">
    <source>
        <dbReference type="ARBA" id="ARBA00007956"/>
    </source>
</evidence>
<name>A0AAV6P0K0_9ROSI</name>
<dbReference type="InterPro" id="IPR008417">
    <property type="entry name" value="BAP29/BAP31"/>
</dbReference>
<organism evidence="13 14">
    <name type="scientific">Cucurbita argyrosperma subsp. sororia</name>
    <dbReference type="NCBI Taxonomy" id="37648"/>
    <lineage>
        <taxon>Eukaryota</taxon>
        <taxon>Viridiplantae</taxon>
        <taxon>Streptophyta</taxon>
        <taxon>Embryophyta</taxon>
        <taxon>Tracheophyta</taxon>
        <taxon>Spermatophyta</taxon>
        <taxon>Magnoliopsida</taxon>
        <taxon>eudicotyledons</taxon>
        <taxon>Gunneridae</taxon>
        <taxon>Pentapetalae</taxon>
        <taxon>rosids</taxon>
        <taxon>fabids</taxon>
        <taxon>Cucurbitales</taxon>
        <taxon>Cucurbitaceae</taxon>
        <taxon>Cucurbiteae</taxon>
        <taxon>Cucurbita</taxon>
    </lineage>
</organism>
<comment type="similarity">
    <text evidence="2 11">Belongs to the BCAP29/BCAP31 family.</text>
</comment>
<dbReference type="PANTHER" id="PTHR12701">
    <property type="entry name" value="BCR-ASSOCIATED PROTEIN, BAP"/>
    <property type="match status" value="1"/>
</dbReference>
<keyword evidence="7 11" id="KW-0653">Protein transport</keyword>
<evidence type="ECO:0000256" key="4">
    <source>
        <dbReference type="ARBA" id="ARBA00022692"/>
    </source>
</evidence>
<keyword evidence="14" id="KW-1185">Reference proteome</keyword>
<dbReference type="PANTHER" id="PTHR12701:SF44">
    <property type="entry name" value="ENDOPLASMIC RETICULUM TRANSMEMBRANE PROTEIN"/>
    <property type="match status" value="1"/>
</dbReference>
<evidence type="ECO:0000256" key="6">
    <source>
        <dbReference type="ARBA" id="ARBA00022824"/>
    </source>
</evidence>
<keyword evidence="8" id="KW-1133">Transmembrane helix</keyword>
<evidence type="ECO:0000256" key="5">
    <source>
        <dbReference type="ARBA" id="ARBA00022703"/>
    </source>
</evidence>
<dbReference type="AlphaFoldDB" id="A0AAV6P0K0"/>
<dbReference type="GO" id="GO:0006886">
    <property type="term" value="P:intracellular protein transport"/>
    <property type="evidence" value="ECO:0007669"/>
    <property type="project" value="UniProtKB-UniRule"/>
</dbReference>
<comment type="function">
    <text evidence="11">May play a role in anterograde transport of membrane proteins from the endoplasmic reticulum to the Golgi.</text>
</comment>
<evidence type="ECO:0000256" key="3">
    <source>
        <dbReference type="ARBA" id="ARBA00022448"/>
    </source>
</evidence>
<dbReference type="GO" id="GO:0006888">
    <property type="term" value="P:endoplasmic reticulum to Golgi vesicle-mediated transport"/>
    <property type="evidence" value="ECO:0007669"/>
    <property type="project" value="UniProtKB-UniRule"/>
</dbReference>
<feature type="coiled-coil region" evidence="12">
    <location>
        <begin position="51"/>
        <end position="145"/>
    </location>
</feature>
<dbReference type="FunFam" id="1.20.5.110:FF:000011">
    <property type="entry name" value="B-cell receptor-associated protein 29"/>
    <property type="match status" value="1"/>
</dbReference>
<proteinExistence type="inferred from homology"/>
<keyword evidence="4" id="KW-0812">Transmembrane</keyword>
<keyword evidence="10" id="KW-0472">Membrane</keyword>
<evidence type="ECO:0000256" key="11">
    <source>
        <dbReference type="RuleBase" id="RU367026"/>
    </source>
</evidence>
<evidence type="ECO:0000256" key="12">
    <source>
        <dbReference type="SAM" id="Coils"/>
    </source>
</evidence>
<feature type="non-terminal residue" evidence="13">
    <location>
        <position position="1"/>
    </location>
</feature>
<dbReference type="Proteomes" id="UP000685013">
    <property type="component" value="Chromosome 2"/>
</dbReference>
<evidence type="ECO:0000256" key="10">
    <source>
        <dbReference type="ARBA" id="ARBA00023136"/>
    </source>
</evidence>
<protein>
    <recommendedName>
        <fullName evidence="11">Endoplasmic reticulum transmembrane protein</fullName>
    </recommendedName>
</protein>
<evidence type="ECO:0000256" key="7">
    <source>
        <dbReference type="ARBA" id="ARBA00022927"/>
    </source>
</evidence>
<evidence type="ECO:0000313" key="13">
    <source>
        <dbReference type="EMBL" id="KAG6604865.1"/>
    </source>
</evidence>
<evidence type="ECO:0000256" key="1">
    <source>
        <dbReference type="ARBA" id="ARBA00004477"/>
    </source>
</evidence>
<keyword evidence="6 11" id="KW-0256">Endoplasmic reticulum</keyword>
<dbReference type="GO" id="GO:0070973">
    <property type="term" value="P:protein localization to endoplasmic reticulum exit site"/>
    <property type="evidence" value="ECO:0007669"/>
    <property type="project" value="UniProtKB-UniRule"/>
</dbReference>
<sequence length="150" mass="17494">MRWNIISKGNLFRSISVLMEHLKTILLRILRGFLLFLALMIDRLHHYIRELRLLRKTMEVAKKRIRATEDASAEKLQALGEESTTLRNTISKLESEVEAKTKEANDAETETDALRKQSEEYLLEYDRLLEDNQNLRNQLESTDNGSSRSC</sequence>
<gene>
    <name evidence="13" type="ORF">SDJN03_02182</name>
</gene>
<keyword evidence="11" id="KW-0931">ER-Golgi transport</keyword>
<keyword evidence="3 11" id="KW-0813">Transport</keyword>
<comment type="caution">
    <text evidence="13">The sequence shown here is derived from an EMBL/GenBank/DDBJ whole genome shotgun (WGS) entry which is preliminary data.</text>
</comment>